<evidence type="ECO:0000313" key="12">
    <source>
        <dbReference type="Proteomes" id="UP000271974"/>
    </source>
</evidence>
<dbReference type="CDD" id="cd18908">
    <property type="entry name" value="bHLH_SOHLH1_2"/>
    <property type="match status" value="1"/>
</dbReference>
<dbReference type="SMART" id="SM00353">
    <property type="entry name" value="HLH"/>
    <property type="match status" value="1"/>
</dbReference>
<dbReference type="InterPro" id="IPR036638">
    <property type="entry name" value="HLH_DNA-bd_sf"/>
</dbReference>
<accession>A0A433SZD8</accession>
<evidence type="ECO:0000256" key="5">
    <source>
        <dbReference type="ARBA" id="ARBA00023015"/>
    </source>
</evidence>
<evidence type="ECO:0000256" key="3">
    <source>
        <dbReference type="ARBA" id="ARBA00022782"/>
    </source>
</evidence>
<evidence type="ECO:0000256" key="9">
    <source>
        <dbReference type="SAM" id="MobiDB-lite"/>
    </source>
</evidence>
<dbReference type="GO" id="GO:0030154">
    <property type="term" value="P:cell differentiation"/>
    <property type="evidence" value="ECO:0007669"/>
    <property type="project" value="UniProtKB-KW"/>
</dbReference>
<dbReference type="Proteomes" id="UP000271974">
    <property type="component" value="Unassembled WGS sequence"/>
</dbReference>
<dbReference type="SUPFAM" id="SSF47459">
    <property type="entry name" value="HLH, helix-loop-helix DNA-binding domain"/>
    <property type="match status" value="1"/>
</dbReference>
<name>A0A433SZD8_ELYCH</name>
<feature type="compositionally biased region" description="Polar residues" evidence="9">
    <location>
        <begin position="746"/>
        <end position="756"/>
    </location>
</feature>
<feature type="compositionally biased region" description="Low complexity" evidence="9">
    <location>
        <begin position="43"/>
        <end position="54"/>
    </location>
</feature>
<dbReference type="GO" id="GO:0046983">
    <property type="term" value="F:protein dimerization activity"/>
    <property type="evidence" value="ECO:0007669"/>
    <property type="project" value="InterPro"/>
</dbReference>
<feature type="region of interest" description="Disordered" evidence="9">
    <location>
        <begin position="336"/>
        <end position="385"/>
    </location>
</feature>
<dbReference type="Pfam" id="PF00010">
    <property type="entry name" value="HLH"/>
    <property type="match status" value="1"/>
</dbReference>
<gene>
    <name evidence="11" type="ORF">EGW08_017702</name>
</gene>
<evidence type="ECO:0000256" key="4">
    <source>
        <dbReference type="ARBA" id="ARBA00022871"/>
    </source>
</evidence>
<keyword evidence="6" id="KW-0238">DNA-binding</keyword>
<dbReference type="GO" id="GO:0000981">
    <property type="term" value="F:DNA-binding transcription factor activity, RNA polymerase II-specific"/>
    <property type="evidence" value="ECO:0007669"/>
    <property type="project" value="TreeGrafter"/>
</dbReference>
<dbReference type="PANTHER" id="PTHR15402">
    <property type="entry name" value="TRANSCRIPTION FACTOR-LIKE 5 PROTEIN"/>
    <property type="match status" value="1"/>
</dbReference>
<dbReference type="PROSITE" id="PS50888">
    <property type="entry name" value="BHLH"/>
    <property type="match status" value="1"/>
</dbReference>
<evidence type="ECO:0000256" key="6">
    <source>
        <dbReference type="ARBA" id="ARBA00023125"/>
    </source>
</evidence>
<feature type="region of interest" description="Disordered" evidence="9">
    <location>
        <begin position="521"/>
        <end position="555"/>
    </location>
</feature>
<keyword evidence="3" id="KW-0221">Differentiation</keyword>
<dbReference type="STRING" id="188477.A0A433SZD8"/>
<evidence type="ECO:0000256" key="8">
    <source>
        <dbReference type="ARBA" id="ARBA00023242"/>
    </source>
</evidence>
<proteinExistence type="predicted"/>
<dbReference type="InterPro" id="IPR011598">
    <property type="entry name" value="bHLH_dom"/>
</dbReference>
<comment type="subcellular location">
    <subcellularLocation>
        <location evidence="1">Nucleus</location>
    </subcellularLocation>
</comment>
<keyword evidence="8" id="KW-0539">Nucleus</keyword>
<dbReference type="GO" id="GO:0000978">
    <property type="term" value="F:RNA polymerase II cis-regulatory region sequence-specific DNA binding"/>
    <property type="evidence" value="ECO:0007669"/>
    <property type="project" value="TreeGrafter"/>
</dbReference>
<dbReference type="Gene3D" id="4.10.280.10">
    <property type="entry name" value="Helix-loop-helix DNA-binding domain"/>
    <property type="match status" value="1"/>
</dbReference>
<feature type="region of interest" description="Disordered" evidence="9">
    <location>
        <begin position="153"/>
        <end position="181"/>
    </location>
</feature>
<dbReference type="EMBL" id="RQTK01000822">
    <property type="protein sequence ID" value="RUS74530.1"/>
    <property type="molecule type" value="Genomic_DNA"/>
</dbReference>
<comment type="caution">
    <text evidence="11">The sequence shown here is derived from an EMBL/GenBank/DDBJ whole genome shotgun (WGS) entry which is preliminary data.</text>
</comment>
<feature type="region of interest" description="Disordered" evidence="9">
    <location>
        <begin position="746"/>
        <end position="771"/>
    </location>
</feature>
<dbReference type="PANTHER" id="PTHR15402:SF4">
    <property type="entry name" value="SPERMATOGENESIS- AND OOGENESIS-SPECIFIC BASIC HELIX-LOOP-HELIX-CONTAINING PROTEIN 1"/>
    <property type="match status" value="1"/>
</dbReference>
<dbReference type="GO" id="GO:0007283">
    <property type="term" value="P:spermatogenesis"/>
    <property type="evidence" value="ECO:0007669"/>
    <property type="project" value="UniProtKB-KW"/>
</dbReference>
<feature type="compositionally biased region" description="Polar residues" evidence="9">
    <location>
        <begin position="346"/>
        <end position="358"/>
    </location>
</feature>
<evidence type="ECO:0000256" key="1">
    <source>
        <dbReference type="ARBA" id="ARBA00004123"/>
    </source>
</evidence>
<feature type="compositionally biased region" description="Basic and acidic residues" evidence="9">
    <location>
        <begin position="283"/>
        <end position="295"/>
    </location>
</feature>
<evidence type="ECO:0000259" key="10">
    <source>
        <dbReference type="PROSITE" id="PS50888"/>
    </source>
</evidence>
<keyword evidence="4" id="KW-0744">Spermatogenesis</keyword>
<feature type="compositionally biased region" description="Low complexity" evidence="9">
    <location>
        <begin position="536"/>
        <end position="548"/>
    </location>
</feature>
<feature type="region of interest" description="Disordered" evidence="9">
    <location>
        <begin position="572"/>
        <end position="603"/>
    </location>
</feature>
<evidence type="ECO:0000256" key="2">
    <source>
        <dbReference type="ARBA" id="ARBA00022473"/>
    </source>
</evidence>
<feature type="compositionally biased region" description="Polar residues" evidence="9">
    <location>
        <begin position="219"/>
        <end position="233"/>
    </location>
</feature>
<dbReference type="OrthoDB" id="9948648at2759"/>
<dbReference type="AlphaFoldDB" id="A0A433SZD8"/>
<feature type="domain" description="BHLH" evidence="10">
    <location>
        <begin position="595"/>
        <end position="646"/>
    </location>
</feature>
<feature type="region of interest" description="Disordered" evidence="9">
    <location>
        <begin position="283"/>
        <end position="305"/>
    </location>
</feature>
<keyword evidence="7" id="KW-0804">Transcription</keyword>
<dbReference type="GO" id="GO:0005634">
    <property type="term" value="C:nucleus"/>
    <property type="evidence" value="ECO:0007669"/>
    <property type="project" value="UniProtKB-SubCell"/>
</dbReference>
<protein>
    <recommendedName>
        <fullName evidence="10">BHLH domain-containing protein</fullName>
    </recommendedName>
</protein>
<keyword evidence="5" id="KW-0805">Transcription regulation</keyword>
<feature type="compositionally biased region" description="Basic and acidic residues" evidence="9">
    <location>
        <begin position="62"/>
        <end position="78"/>
    </location>
</feature>
<feature type="compositionally biased region" description="Polar residues" evidence="9">
    <location>
        <begin position="27"/>
        <end position="37"/>
    </location>
</feature>
<sequence length="1027" mass="111604">METRELDLSDQAWAQSEIYKLVKSESNDSQTSQQPQQGDGERSCPSQSRFSSSSTNEQNPTSDKDADNVDKSKQKPEPDQLPIIIGNLDQYRGLSTLQELANTARAAISIGGKEKGNVYHHNILTEPLNSKSLTSNSDIFFGSIKFTTYKNADESAGSGVPVDQLSPNREELPSGPLTRGARKTLEAALARSLDRVPSTTALSREESSSPTQPPLVAVVSSSAPCSGSTTNSGYVHHKPLTSPLSSSLPTASQCSSAAPTLSSPLPPSLFDMSSSFFSSHTCPHPEDNYEGERARGNRSPSGWPGCGKVSIDDGLDDHDDMVNFITDAMGSSVCANIDDDDKNASDSEWTMDSNDASSPTPPTSEMAELKTPRTTPVAVSRSNPSLGCEQSDGLACLLITGDKEDGHLKHDIQEALHTTCVTVRTASLEESMLMCNREAFDLVWVRIAVPVKEELLAVVASIRCSSGKSKGARIIAVADKALLVELLLRLFDDVFLEPLPVMTIRHKYAALYKNKQLSAHLPDTDKTPRDLNTPESSLSLRSTKSQSTPSDSGMDFSDLALPPIKTLPHLTHQTTSTATYSKSPPGAGSPPSPSWCKVEHANKEKQRRVRIKDSCDQLRKLLPYVRGRKTDMASILELTVDYLQIINVSLPAEFQTRVIDMLSHDVPLLEGRMKNSDSVSTTKGKTKLMEPVSLSKSIYASAKSSEGHTSASIITSNNLNNTNKNMNSNGNNSIAGSSIITTRMMTRSQASKSLPDNNKKEGPCSTGGVVQDKTQSKMFDTIFAVKARSDSNANTLNASEIDIKPDNFITKPFHKRELPLNANLLCSNPKRPHMVLTKTKDNQTPTTHLQAGSIETARGKSDAVFESASNQAHRLSSINFPHMFTEGDISANRMFSTGHVSGSDVYPYQPHPHLSTPLPARFPGFTCDGGEIVASVNNTFFDAAYYYYPSLQDSSNGNYFVNNGSSTDYVNPNAVLPVTSNSTSRITNFNLGRRYERVSVSGESERFSETTIGSVSLHQHQHQHQQL</sequence>
<evidence type="ECO:0000313" key="11">
    <source>
        <dbReference type="EMBL" id="RUS74530.1"/>
    </source>
</evidence>
<feature type="region of interest" description="Disordered" evidence="9">
    <location>
        <begin position="22"/>
        <end position="84"/>
    </location>
</feature>
<organism evidence="11 12">
    <name type="scientific">Elysia chlorotica</name>
    <name type="common">Eastern emerald elysia</name>
    <name type="synonym">Sea slug</name>
    <dbReference type="NCBI Taxonomy" id="188477"/>
    <lineage>
        <taxon>Eukaryota</taxon>
        <taxon>Metazoa</taxon>
        <taxon>Spiralia</taxon>
        <taxon>Lophotrochozoa</taxon>
        <taxon>Mollusca</taxon>
        <taxon>Gastropoda</taxon>
        <taxon>Heterobranchia</taxon>
        <taxon>Euthyneura</taxon>
        <taxon>Panpulmonata</taxon>
        <taxon>Sacoglossa</taxon>
        <taxon>Placobranchoidea</taxon>
        <taxon>Plakobranchidae</taxon>
        <taxon>Elysia</taxon>
    </lineage>
</organism>
<evidence type="ECO:0000256" key="7">
    <source>
        <dbReference type="ARBA" id="ARBA00023163"/>
    </source>
</evidence>
<feature type="region of interest" description="Disordered" evidence="9">
    <location>
        <begin position="716"/>
        <end position="735"/>
    </location>
</feature>
<keyword evidence="12" id="KW-1185">Reference proteome</keyword>
<keyword evidence="2" id="KW-0217">Developmental protein</keyword>
<reference evidence="11 12" key="1">
    <citation type="submission" date="2019-01" db="EMBL/GenBank/DDBJ databases">
        <title>A draft genome assembly of the solar-powered sea slug Elysia chlorotica.</title>
        <authorList>
            <person name="Cai H."/>
            <person name="Li Q."/>
            <person name="Fang X."/>
            <person name="Li J."/>
            <person name="Curtis N.E."/>
            <person name="Altenburger A."/>
            <person name="Shibata T."/>
            <person name="Feng M."/>
            <person name="Maeda T."/>
            <person name="Schwartz J.A."/>
            <person name="Shigenobu S."/>
            <person name="Lundholm N."/>
            <person name="Nishiyama T."/>
            <person name="Yang H."/>
            <person name="Hasebe M."/>
            <person name="Li S."/>
            <person name="Pierce S.K."/>
            <person name="Wang J."/>
        </authorList>
    </citation>
    <scope>NUCLEOTIDE SEQUENCE [LARGE SCALE GENOMIC DNA]</scope>
    <source>
        <strain evidence="11">EC2010</strain>
        <tissue evidence="11">Whole organism of an adult</tissue>
    </source>
</reference>
<dbReference type="InterPro" id="IPR039583">
    <property type="entry name" value="TCFL5/SOLH1/2"/>
</dbReference>
<feature type="region of interest" description="Disordered" evidence="9">
    <location>
        <begin position="196"/>
        <end position="234"/>
    </location>
</feature>